<dbReference type="Proteomes" id="UP000242180">
    <property type="component" value="Unassembled WGS sequence"/>
</dbReference>
<name>A0A1X2H512_SYNRA</name>
<proteinExistence type="predicted"/>
<dbReference type="InParanoid" id="A0A1X2H512"/>
<gene>
    <name evidence="1" type="ORF">BCR43DRAFT_497031</name>
</gene>
<evidence type="ECO:0000313" key="2">
    <source>
        <dbReference type="Proteomes" id="UP000242180"/>
    </source>
</evidence>
<comment type="caution">
    <text evidence="1">The sequence shown here is derived from an EMBL/GenBank/DDBJ whole genome shotgun (WGS) entry which is preliminary data.</text>
</comment>
<accession>A0A1X2H512</accession>
<dbReference type="AlphaFoldDB" id="A0A1X2H512"/>
<dbReference type="EMBL" id="MCGN01000009">
    <property type="protein sequence ID" value="ORY93496.1"/>
    <property type="molecule type" value="Genomic_DNA"/>
</dbReference>
<keyword evidence="2" id="KW-1185">Reference proteome</keyword>
<reference evidence="1 2" key="1">
    <citation type="submission" date="2016-07" db="EMBL/GenBank/DDBJ databases">
        <title>Pervasive Adenine N6-methylation of Active Genes in Fungi.</title>
        <authorList>
            <consortium name="DOE Joint Genome Institute"/>
            <person name="Mondo S.J."/>
            <person name="Dannebaum R.O."/>
            <person name="Kuo R.C."/>
            <person name="Labutti K."/>
            <person name="Haridas S."/>
            <person name="Kuo A."/>
            <person name="Salamov A."/>
            <person name="Ahrendt S.R."/>
            <person name="Lipzen A."/>
            <person name="Sullivan W."/>
            <person name="Andreopoulos W.B."/>
            <person name="Clum A."/>
            <person name="Lindquist E."/>
            <person name="Daum C."/>
            <person name="Ramamoorthy G.K."/>
            <person name="Gryganskyi A."/>
            <person name="Culley D."/>
            <person name="Magnuson J.K."/>
            <person name="James T.Y."/>
            <person name="O'Malley M.A."/>
            <person name="Stajich J.E."/>
            <person name="Spatafora J.W."/>
            <person name="Visel A."/>
            <person name="Grigoriev I.V."/>
        </authorList>
    </citation>
    <scope>NUCLEOTIDE SEQUENCE [LARGE SCALE GENOMIC DNA]</scope>
    <source>
        <strain evidence="1 2">NRRL 2496</strain>
    </source>
</reference>
<protein>
    <submittedName>
        <fullName evidence="1">Uncharacterized protein</fullName>
    </submittedName>
</protein>
<organism evidence="1 2">
    <name type="scientific">Syncephalastrum racemosum</name>
    <name type="common">Filamentous fungus</name>
    <dbReference type="NCBI Taxonomy" id="13706"/>
    <lineage>
        <taxon>Eukaryota</taxon>
        <taxon>Fungi</taxon>
        <taxon>Fungi incertae sedis</taxon>
        <taxon>Mucoromycota</taxon>
        <taxon>Mucoromycotina</taxon>
        <taxon>Mucoromycetes</taxon>
        <taxon>Mucorales</taxon>
        <taxon>Syncephalastraceae</taxon>
        <taxon>Syncephalastrum</taxon>
    </lineage>
</organism>
<evidence type="ECO:0000313" key="1">
    <source>
        <dbReference type="EMBL" id="ORY93496.1"/>
    </source>
</evidence>
<sequence>MTMMSTDACQICIQNFCILPPFLCISIMCGCIHPSIMSFIHCARIVSSGVSKEGGVVSRVVGAIPS</sequence>